<dbReference type="Pfam" id="PF20248">
    <property type="entry name" value="DUF6603"/>
    <property type="match status" value="1"/>
</dbReference>
<evidence type="ECO:0000259" key="1">
    <source>
        <dbReference type="Pfam" id="PF20248"/>
    </source>
</evidence>
<reference evidence="2" key="1">
    <citation type="submission" date="2021-10" db="EMBL/GenBank/DDBJ databases">
        <title>Loktanella gaetbuli sp. nov., isolated from a tidal flat.</title>
        <authorList>
            <person name="Park S."/>
            <person name="Yoon J.-H."/>
        </authorList>
    </citation>
    <scope>NUCLEOTIDE SEQUENCE</scope>
    <source>
        <strain evidence="2">TSTF-M6</strain>
    </source>
</reference>
<sequence length="1141" mass="120149">MIAYTLQRLFAPLTLAVTNRDRAMVLLRDLDWTLDDQFDLDALAPLSAVHVALTQLSDLITDYEDGQTEIGYVIEQAVLSGQAIYGAIDALRDLTDGDAGLAGLAAPAHTAKFWEDLAVDLPEYLILTYLETYIPILHAAMDFGGVIGSKPRDDGRPPRRTILWDKLGDLFTDPAGQIAETYNWGGPLEHALLMARLRRLLRAAGLQMNRYALPDAIVADRFAGTPPAGATAIGAPILSSIHAKAGGTSTARLDGILMPVPASGSDPTGVLLTLQALGDAAINLALNDDWSVTTTAAVDASGLIGLELQPTGLSIPAGQPNANVEIALSALPQTPFALIGNPDATRIELARFSAAARADISAGTPSFAVEALLDGLSLVIAAGDGDSFLSDILGNVEFAIPLELSMLWTNQDGLRLTGGAGIEVEIPINRKIGPLEVFWIRLGAAASTSGAEISAATAGSLTLGPFTAVIEEVGFKLEVQQNDRLARGDAGALTVLPGFKPPIGVGLDLRSPVVSGGGFLRIQPDEGRYDGIVNLKLLGLEITAITLIATRLPSGDEGWSMYLSLTLELQTGLQLGFGLKLTGLGGLTGINRSIDIEALGNGVRSGSLDAILFPDDPVGNAPMILAALDEIFPPAQGQFVFGPMLQMSWGTPTVVTLELGLAIQMPSPTTISLLGSMHVKIGFAGYDIISIKVDTAGTLWPTEGRLAIDSSITEGIIGPVSLAGDMAVRADVGSSQPSFLVSHGGYHPHFTPPEGFPTLARMSVKIFDEDKLRVGVEAYFSVSSNSLQFGVAAFFFAKAVGLSAEGRFEFDTLILMRPFGLTASLGFQITVSAGSMELLTVRLRGTLKGPSPWFVSGYAEFRALGAKKKFNVELTVGRAASNGPHAIANVFEEVRSALQQSGAWNSVLADAALSSAVQTDVPEGELSVHPAGKVSLSQGIAPIGLTLEKFGDAQVDEDNNYLELTNARLGGATAVTDPMVEWFSPGKFFDLVEDELVSAPSFEELDAGVALGEAAPRFAEPDPYDLVYESKRVDPDIEKMLAQRASGRSGADRGRRGGVLPHLGRFVNPDLSLSLRPKGATPSPHFGVSTFAMAVADPAAPSSAPQLTKSWSKAAEAQRAARASGQSRIILPAYELDLMEP</sequence>
<evidence type="ECO:0000313" key="3">
    <source>
        <dbReference type="Proteomes" id="UP001138961"/>
    </source>
</evidence>
<accession>A0ABS8BXM6</accession>
<keyword evidence="3" id="KW-1185">Reference proteome</keyword>
<feature type="domain" description="DUF6603" evidence="1">
    <location>
        <begin position="428"/>
        <end position="993"/>
    </location>
</feature>
<comment type="caution">
    <text evidence="2">The sequence shown here is derived from an EMBL/GenBank/DDBJ whole genome shotgun (WGS) entry which is preliminary data.</text>
</comment>
<dbReference type="RefSeq" id="WP_226748995.1">
    <property type="nucleotide sequence ID" value="NZ_JAJATZ010000008.1"/>
</dbReference>
<dbReference type="Proteomes" id="UP001138961">
    <property type="component" value="Unassembled WGS sequence"/>
</dbReference>
<dbReference type="EMBL" id="JAJATZ010000008">
    <property type="protein sequence ID" value="MCB5200478.1"/>
    <property type="molecule type" value="Genomic_DNA"/>
</dbReference>
<protein>
    <recommendedName>
        <fullName evidence="1">DUF6603 domain-containing protein</fullName>
    </recommendedName>
</protein>
<name>A0ABS8BXM6_9RHOB</name>
<proteinExistence type="predicted"/>
<gene>
    <name evidence="2" type="ORF">LGQ03_14610</name>
</gene>
<dbReference type="InterPro" id="IPR046538">
    <property type="entry name" value="DUF6603"/>
</dbReference>
<evidence type="ECO:0000313" key="2">
    <source>
        <dbReference type="EMBL" id="MCB5200478.1"/>
    </source>
</evidence>
<organism evidence="2 3">
    <name type="scientific">Loktanella gaetbuli</name>
    <dbReference type="NCBI Taxonomy" id="2881335"/>
    <lineage>
        <taxon>Bacteria</taxon>
        <taxon>Pseudomonadati</taxon>
        <taxon>Pseudomonadota</taxon>
        <taxon>Alphaproteobacteria</taxon>
        <taxon>Rhodobacterales</taxon>
        <taxon>Roseobacteraceae</taxon>
        <taxon>Loktanella</taxon>
    </lineage>
</organism>